<proteinExistence type="predicted"/>
<dbReference type="AlphaFoldDB" id="A0ABD1Y705"/>
<evidence type="ECO:0000313" key="1">
    <source>
        <dbReference type="EMBL" id="KAL2622480.1"/>
    </source>
</evidence>
<keyword evidence="2" id="KW-1185">Reference proteome</keyword>
<comment type="caution">
    <text evidence="1">The sequence shown here is derived from an EMBL/GenBank/DDBJ whole genome shotgun (WGS) entry which is preliminary data.</text>
</comment>
<accession>A0ABD1Y705</accession>
<protein>
    <submittedName>
        <fullName evidence="1">Uncharacterized protein</fullName>
    </submittedName>
</protein>
<dbReference type="Proteomes" id="UP001605036">
    <property type="component" value="Unassembled WGS sequence"/>
</dbReference>
<dbReference type="EMBL" id="JBHFFA010000006">
    <property type="protein sequence ID" value="KAL2622480.1"/>
    <property type="molecule type" value="Genomic_DNA"/>
</dbReference>
<gene>
    <name evidence="1" type="ORF">R1flu_002685</name>
</gene>
<organism evidence="1 2">
    <name type="scientific">Riccia fluitans</name>
    <dbReference type="NCBI Taxonomy" id="41844"/>
    <lineage>
        <taxon>Eukaryota</taxon>
        <taxon>Viridiplantae</taxon>
        <taxon>Streptophyta</taxon>
        <taxon>Embryophyta</taxon>
        <taxon>Marchantiophyta</taxon>
        <taxon>Marchantiopsida</taxon>
        <taxon>Marchantiidae</taxon>
        <taxon>Marchantiales</taxon>
        <taxon>Ricciaceae</taxon>
        <taxon>Riccia</taxon>
    </lineage>
</organism>
<reference evidence="1 2" key="1">
    <citation type="submission" date="2024-09" db="EMBL/GenBank/DDBJ databases">
        <title>Chromosome-scale assembly of Riccia fluitans.</title>
        <authorList>
            <person name="Paukszto L."/>
            <person name="Sawicki J."/>
            <person name="Karawczyk K."/>
            <person name="Piernik-Szablinska J."/>
            <person name="Szczecinska M."/>
            <person name="Mazdziarz M."/>
        </authorList>
    </citation>
    <scope>NUCLEOTIDE SEQUENCE [LARGE SCALE GENOMIC DNA]</scope>
    <source>
        <strain evidence="1">Rf_01</strain>
        <tissue evidence="1">Aerial parts of the thallus</tissue>
    </source>
</reference>
<evidence type="ECO:0000313" key="2">
    <source>
        <dbReference type="Proteomes" id="UP001605036"/>
    </source>
</evidence>
<sequence>MRSFPLSALSLSRDRQALTGLQIIKRRGHQDPGEVDSAVALDMAMEANLVQISEERLKTLKFSSPKATRDGLAVVPVSDDSQGTSRKNPGHHFCWMNRTCRMR</sequence>
<name>A0ABD1Y705_9MARC</name>